<sequence>MLGSTLFNVLSKNSKFKVWGTVRNPEVLKYIKNLHNGIILTHVDVMNQDELIRIFYDVKPDVVINCIGIIKQQKVAEDPLTVIPINSLLPHRLSSLCKLIGARLILISTDCVFDGKRGMYVESDPPNAIDLYGKSKELGEIYNDKHVFTFRTSIIGHELNSQISLVNWFLSQQGIVRGFSKAIFSGFPANEIAEIIENKIIPNEDLFGLYHVSAEPISKFDLLQLIKKLYGFDIEIKLEDDFEIDRSLNSEKFRKETGYIPKKWDKLVQDMKDYRKEYLD</sequence>
<comment type="catalytic activity">
    <reaction evidence="5">
        <text>dTDP-beta-L-rhamnose + NADP(+) = dTDP-4-dehydro-beta-L-rhamnose + NADPH + H(+)</text>
        <dbReference type="Rhea" id="RHEA:21796"/>
        <dbReference type="ChEBI" id="CHEBI:15378"/>
        <dbReference type="ChEBI" id="CHEBI:57510"/>
        <dbReference type="ChEBI" id="CHEBI:57783"/>
        <dbReference type="ChEBI" id="CHEBI:58349"/>
        <dbReference type="ChEBI" id="CHEBI:62830"/>
        <dbReference type="EC" id="1.1.1.133"/>
    </reaction>
</comment>
<evidence type="ECO:0000256" key="3">
    <source>
        <dbReference type="ARBA" id="ARBA00012929"/>
    </source>
</evidence>
<dbReference type="InterPro" id="IPR036291">
    <property type="entry name" value="NAD(P)-bd_dom_sf"/>
</dbReference>
<comment type="similarity">
    <text evidence="2 6">Belongs to the dTDP-4-dehydrorhamnose reductase family.</text>
</comment>
<dbReference type="PANTHER" id="PTHR10491:SF4">
    <property type="entry name" value="METHIONINE ADENOSYLTRANSFERASE 2 SUBUNIT BETA"/>
    <property type="match status" value="1"/>
</dbReference>
<accession>A0ABT3LZZ1</accession>
<comment type="function">
    <text evidence="6">Catalyzes the reduction of dTDP-6-deoxy-L-lyxo-4-hexulose to yield dTDP-L-rhamnose.</text>
</comment>
<evidence type="ECO:0000259" key="7">
    <source>
        <dbReference type="Pfam" id="PF04321"/>
    </source>
</evidence>
<evidence type="ECO:0000256" key="6">
    <source>
        <dbReference type="RuleBase" id="RU364082"/>
    </source>
</evidence>
<evidence type="ECO:0000256" key="2">
    <source>
        <dbReference type="ARBA" id="ARBA00010944"/>
    </source>
</evidence>
<evidence type="ECO:0000313" key="8">
    <source>
        <dbReference type="EMBL" id="MCW7462947.1"/>
    </source>
</evidence>
<dbReference type="InterPro" id="IPR005913">
    <property type="entry name" value="dTDP_dehydrorham_reduct"/>
</dbReference>
<dbReference type="EMBL" id="JAMQPV010000001">
    <property type="protein sequence ID" value="MCW7462947.1"/>
    <property type="molecule type" value="Genomic_DNA"/>
</dbReference>
<organism evidence="8 9">
    <name type="scientific">Leptospira limi</name>
    <dbReference type="NCBI Taxonomy" id="2950023"/>
    <lineage>
        <taxon>Bacteria</taxon>
        <taxon>Pseudomonadati</taxon>
        <taxon>Spirochaetota</taxon>
        <taxon>Spirochaetia</taxon>
        <taxon>Leptospirales</taxon>
        <taxon>Leptospiraceae</taxon>
        <taxon>Leptospira</taxon>
    </lineage>
</organism>
<dbReference type="Gene3D" id="3.40.50.720">
    <property type="entry name" value="NAD(P)-binding Rossmann-like Domain"/>
    <property type="match status" value="1"/>
</dbReference>
<keyword evidence="9" id="KW-1185">Reference proteome</keyword>
<gene>
    <name evidence="8" type="ORF">ND812_12685</name>
</gene>
<feature type="domain" description="RmlD-like substrate binding" evidence="7">
    <location>
        <begin position="24"/>
        <end position="232"/>
    </location>
</feature>
<dbReference type="Proteomes" id="UP001209737">
    <property type="component" value="Unassembled WGS sequence"/>
</dbReference>
<dbReference type="InterPro" id="IPR029903">
    <property type="entry name" value="RmlD-like-bd"/>
</dbReference>
<dbReference type="PANTHER" id="PTHR10491">
    <property type="entry name" value="DTDP-4-DEHYDRORHAMNOSE REDUCTASE"/>
    <property type="match status" value="1"/>
</dbReference>
<dbReference type="SUPFAM" id="SSF51735">
    <property type="entry name" value="NAD(P)-binding Rossmann-fold domains"/>
    <property type="match status" value="1"/>
</dbReference>
<comment type="caution">
    <text evidence="8">The sequence shown here is derived from an EMBL/GenBank/DDBJ whole genome shotgun (WGS) entry which is preliminary data.</text>
</comment>
<dbReference type="Pfam" id="PF04321">
    <property type="entry name" value="RmlD_sub_bind"/>
    <property type="match status" value="1"/>
</dbReference>
<evidence type="ECO:0000256" key="1">
    <source>
        <dbReference type="ARBA" id="ARBA00004781"/>
    </source>
</evidence>
<evidence type="ECO:0000256" key="4">
    <source>
        <dbReference type="ARBA" id="ARBA00017099"/>
    </source>
</evidence>
<dbReference type="EC" id="1.1.1.133" evidence="3 6"/>
<name>A0ABT3LZZ1_9LEPT</name>
<comment type="pathway">
    <text evidence="1 6">Carbohydrate biosynthesis; dTDP-L-rhamnose biosynthesis.</text>
</comment>
<evidence type="ECO:0000313" key="9">
    <source>
        <dbReference type="Proteomes" id="UP001209737"/>
    </source>
</evidence>
<keyword evidence="6" id="KW-0560">Oxidoreductase</keyword>
<proteinExistence type="inferred from homology"/>
<reference evidence="8 9" key="1">
    <citation type="submission" date="2022-06" db="EMBL/GenBank/DDBJ databases">
        <title>Leptospira isolates from biofilms formed at urban environments.</title>
        <authorList>
            <person name="Ribeiro P.S."/>
            <person name="Sousa T."/>
            <person name="Carvalho N."/>
            <person name="Aburjaile F."/>
            <person name="Neves F."/>
            <person name="Oliveira D."/>
            <person name="Blanco L."/>
            <person name="Lima J."/>
            <person name="Costa F."/>
            <person name="Brenig B."/>
            <person name="Soares S."/>
            <person name="Ramos R."/>
            <person name="Goes-Neto A."/>
            <person name="Matiuzzi M."/>
            <person name="Azevedo V."/>
            <person name="Ristow P."/>
        </authorList>
    </citation>
    <scope>NUCLEOTIDE SEQUENCE [LARGE SCALE GENOMIC DNA]</scope>
    <source>
        <strain evidence="8 9">VSF25</strain>
    </source>
</reference>
<dbReference type="CDD" id="cd05254">
    <property type="entry name" value="dTDP_HR_like_SDR_e"/>
    <property type="match status" value="1"/>
</dbReference>
<keyword evidence="6" id="KW-0521">NADP</keyword>
<protein>
    <recommendedName>
        <fullName evidence="4 6">dTDP-4-dehydrorhamnose reductase</fullName>
        <ecNumber evidence="3 6">1.1.1.133</ecNumber>
    </recommendedName>
</protein>
<evidence type="ECO:0000256" key="5">
    <source>
        <dbReference type="ARBA" id="ARBA00048200"/>
    </source>
</evidence>